<sequence length="170" mass="18722">MELEVKVVGGINTCFASLPLSLIQTLHSTRSTQLPELLALELRSPTHAPHTWFVTWSGATSASSAIEVDVSPQFAECVSLPNHITVQVRAATNVPHASLVSIEPHTEDDWEVLELNAEQAEDKVLNQVRIVHEGMRFPLWLHGHTVITFQVASVFPKNVVGKMMPISICI</sequence>
<dbReference type="OrthoDB" id="2187at2759"/>
<dbReference type="Gene3D" id="3.10.330.10">
    <property type="match status" value="1"/>
</dbReference>
<dbReference type="STRING" id="157652.A0A371E2A4"/>
<dbReference type="AlphaFoldDB" id="A0A371E2A4"/>
<dbReference type="InterPro" id="IPR009010">
    <property type="entry name" value="Asp_de-COase-like_dom_sf"/>
</dbReference>
<dbReference type="SUPFAM" id="SSF50692">
    <property type="entry name" value="ADC-like"/>
    <property type="match status" value="1"/>
</dbReference>
<protein>
    <submittedName>
        <fullName evidence="4">Peroxisome biogenesis protein 1</fullName>
    </submittedName>
</protein>
<reference evidence="4" key="1">
    <citation type="submission" date="2018-05" db="EMBL/GenBank/DDBJ databases">
        <title>Draft genome of Mucuna pruriens seed.</title>
        <authorList>
            <person name="Nnadi N.E."/>
            <person name="Vos R."/>
            <person name="Hasami M.H."/>
            <person name="Devisetty U.K."/>
            <person name="Aguiy J.C."/>
        </authorList>
    </citation>
    <scope>NUCLEOTIDE SEQUENCE [LARGE SCALE GENOMIC DNA]</scope>
    <source>
        <strain evidence="4">JCA_2017</strain>
    </source>
</reference>
<gene>
    <name evidence="4" type="primary">PEX1</name>
    <name evidence="4" type="ORF">CR513_61785</name>
</gene>
<dbReference type="GO" id="GO:0005524">
    <property type="term" value="F:ATP binding"/>
    <property type="evidence" value="ECO:0007669"/>
    <property type="project" value="UniProtKB-KW"/>
</dbReference>
<keyword evidence="2" id="KW-0067">ATP-binding</keyword>
<feature type="domain" description="Peroxisomal ATPase PEX1 N-terminal C-lobe" evidence="3">
    <location>
        <begin position="100"/>
        <end position="165"/>
    </location>
</feature>
<evidence type="ECO:0000313" key="5">
    <source>
        <dbReference type="Proteomes" id="UP000257109"/>
    </source>
</evidence>
<organism evidence="4 5">
    <name type="scientific">Mucuna pruriens</name>
    <name type="common">Velvet bean</name>
    <name type="synonym">Dolichos pruriens</name>
    <dbReference type="NCBI Taxonomy" id="157652"/>
    <lineage>
        <taxon>Eukaryota</taxon>
        <taxon>Viridiplantae</taxon>
        <taxon>Streptophyta</taxon>
        <taxon>Embryophyta</taxon>
        <taxon>Tracheophyta</taxon>
        <taxon>Spermatophyta</taxon>
        <taxon>Magnoliopsida</taxon>
        <taxon>eudicotyledons</taxon>
        <taxon>Gunneridae</taxon>
        <taxon>Pentapetalae</taxon>
        <taxon>rosids</taxon>
        <taxon>fabids</taxon>
        <taxon>Fabales</taxon>
        <taxon>Fabaceae</taxon>
        <taxon>Papilionoideae</taxon>
        <taxon>50 kb inversion clade</taxon>
        <taxon>NPAAA clade</taxon>
        <taxon>indigoferoid/millettioid clade</taxon>
        <taxon>Phaseoleae</taxon>
        <taxon>Mucuna</taxon>
    </lineage>
</organism>
<keyword evidence="1" id="KW-0547">Nucleotide-binding</keyword>
<evidence type="ECO:0000256" key="1">
    <source>
        <dbReference type="ARBA" id="ARBA00022741"/>
    </source>
</evidence>
<name>A0A371E2A4_MUCPR</name>
<proteinExistence type="predicted"/>
<evidence type="ECO:0000313" key="4">
    <source>
        <dbReference type="EMBL" id="RDX60107.1"/>
    </source>
</evidence>
<evidence type="ECO:0000256" key="2">
    <source>
        <dbReference type="ARBA" id="ARBA00022840"/>
    </source>
</evidence>
<feature type="non-terminal residue" evidence="4">
    <location>
        <position position="170"/>
    </location>
</feature>
<comment type="caution">
    <text evidence="4">The sequence shown here is derived from an EMBL/GenBank/DDBJ whole genome shotgun (WGS) entry which is preliminary data.</text>
</comment>
<accession>A0A371E2A4</accession>
<feature type="non-terminal residue" evidence="4">
    <location>
        <position position="1"/>
    </location>
</feature>
<dbReference type="Pfam" id="PF09262">
    <property type="entry name" value="PEX-1N"/>
    <property type="match status" value="1"/>
</dbReference>
<dbReference type="SUPFAM" id="SSF54585">
    <property type="entry name" value="Cdc48 domain 2-like"/>
    <property type="match status" value="1"/>
</dbReference>
<keyword evidence="5" id="KW-1185">Reference proteome</keyword>
<dbReference type="Proteomes" id="UP000257109">
    <property type="component" value="Unassembled WGS sequence"/>
</dbReference>
<evidence type="ECO:0000259" key="3">
    <source>
        <dbReference type="Pfam" id="PF09262"/>
    </source>
</evidence>
<dbReference type="GO" id="GO:0007031">
    <property type="term" value="P:peroxisome organization"/>
    <property type="evidence" value="ECO:0007669"/>
    <property type="project" value="InterPro"/>
</dbReference>
<dbReference type="GO" id="GO:0005777">
    <property type="term" value="C:peroxisome"/>
    <property type="evidence" value="ECO:0007669"/>
    <property type="project" value="InterPro"/>
</dbReference>
<dbReference type="EMBL" id="QJKJ01017111">
    <property type="protein sequence ID" value="RDX60107.1"/>
    <property type="molecule type" value="Genomic_DNA"/>
</dbReference>
<dbReference type="InterPro" id="IPR015342">
    <property type="entry name" value="PEX1-N_C-lobe"/>
</dbReference>
<dbReference type="InterPro" id="IPR029067">
    <property type="entry name" value="CDC48_domain_2-like_sf"/>
</dbReference>